<name>A0A2V2MWB0_9EURY</name>
<gene>
    <name evidence="2" type="ORF">DLD82_12005</name>
</gene>
<evidence type="ECO:0000313" key="3">
    <source>
        <dbReference type="Proteomes" id="UP000245934"/>
    </source>
</evidence>
<keyword evidence="3" id="KW-1185">Reference proteome</keyword>
<dbReference type="GO" id="GO:0043546">
    <property type="term" value="F:molybdopterin cofactor binding"/>
    <property type="evidence" value="ECO:0007669"/>
    <property type="project" value="InterPro"/>
</dbReference>
<dbReference type="Gene3D" id="2.40.40.20">
    <property type="match status" value="1"/>
</dbReference>
<accession>A0A2V2MWB0</accession>
<dbReference type="InterPro" id="IPR012040">
    <property type="entry name" value="Formylmethanofuran_DH_dsu"/>
</dbReference>
<comment type="caution">
    <text evidence="2">The sequence shown here is derived from an EMBL/GenBank/DDBJ whole genome shotgun (WGS) entry which is preliminary data.</text>
</comment>
<protein>
    <submittedName>
        <fullName evidence="2">Molybdopterin dinucleotide-binding protein</fullName>
    </submittedName>
</protein>
<reference evidence="2 3" key="1">
    <citation type="submission" date="2018-05" db="EMBL/GenBank/DDBJ databases">
        <title>Draft genome of Methanospirillum stamsii Pt1.</title>
        <authorList>
            <person name="Dueholm M.S."/>
            <person name="Nielsen P.H."/>
            <person name="Bakmann L.F."/>
            <person name="Otzen D.E."/>
        </authorList>
    </citation>
    <scope>NUCLEOTIDE SEQUENCE [LARGE SCALE GENOMIC DNA]</scope>
    <source>
        <strain evidence="2 3">Pt1</strain>
    </source>
</reference>
<dbReference type="Pfam" id="PF01568">
    <property type="entry name" value="Molydop_binding"/>
    <property type="match status" value="1"/>
</dbReference>
<dbReference type="OrthoDB" id="116806at2157"/>
<organism evidence="2 3">
    <name type="scientific">Methanospirillum stamsii</name>
    <dbReference type="NCBI Taxonomy" id="1277351"/>
    <lineage>
        <taxon>Archaea</taxon>
        <taxon>Methanobacteriati</taxon>
        <taxon>Methanobacteriota</taxon>
        <taxon>Stenosarchaea group</taxon>
        <taxon>Methanomicrobia</taxon>
        <taxon>Methanomicrobiales</taxon>
        <taxon>Methanospirillaceae</taxon>
        <taxon>Methanospirillum</taxon>
    </lineage>
</organism>
<evidence type="ECO:0000313" key="2">
    <source>
        <dbReference type="EMBL" id="PWR72454.1"/>
    </source>
</evidence>
<dbReference type="EMBL" id="QGMZ01000026">
    <property type="protein sequence ID" value="PWR72454.1"/>
    <property type="molecule type" value="Genomic_DNA"/>
</dbReference>
<dbReference type="RefSeq" id="WP_109941365.1">
    <property type="nucleotide sequence ID" value="NZ_CP176366.1"/>
</dbReference>
<dbReference type="PIRSF" id="PIRSF015873">
    <property type="entry name" value="FwdD"/>
    <property type="match status" value="1"/>
</dbReference>
<sequence>MKIRINSGRTVIQGSHVDRKNSPEYFRETSTIRLNPVDMMEIGIDDGERVKAKTDNLSIILRAVSDDTIKRGTGFLPLGPYANFLVDGTTHSTGMPDFKQTDADIEATVDTITTVGELMRQLGGVPYGR</sequence>
<dbReference type="Proteomes" id="UP000245934">
    <property type="component" value="Unassembled WGS sequence"/>
</dbReference>
<proteinExistence type="predicted"/>
<evidence type="ECO:0000259" key="1">
    <source>
        <dbReference type="Pfam" id="PF01568"/>
    </source>
</evidence>
<dbReference type="InterPro" id="IPR009010">
    <property type="entry name" value="Asp_de-COase-like_dom_sf"/>
</dbReference>
<dbReference type="SUPFAM" id="SSF50692">
    <property type="entry name" value="ADC-like"/>
    <property type="match status" value="1"/>
</dbReference>
<dbReference type="GeneID" id="97608580"/>
<dbReference type="InterPro" id="IPR006657">
    <property type="entry name" value="MoPterin_dinucl-bd_dom"/>
</dbReference>
<dbReference type="AlphaFoldDB" id="A0A2V2MWB0"/>
<feature type="domain" description="Molybdopterin dinucleotide-binding" evidence="1">
    <location>
        <begin position="6"/>
        <end position="101"/>
    </location>
</feature>
<dbReference type="GO" id="GO:0016491">
    <property type="term" value="F:oxidoreductase activity"/>
    <property type="evidence" value="ECO:0007669"/>
    <property type="project" value="InterPro"/>
</dbReference>